<comment type="caution">
    <text evidence="1">The sequence shown here is derived from an EMBL/GenBank/DDBJ whole genome shotgun (WGS) entry which is preliminary data.</text>
</comment>
<name>A0A4C1UDY5_EUMVA</name>
<reference evidence="1 2" key="1">
    <citation type="journal article" date="2019" name="Commun. Biol.">
        <title>The bagworm genome reveals a unique fibroin gene that provides high tensile strength.</title>
        <authorList>
            <person name="Kono N."/>
            <person name="Nakamura H."/>
            <person name="Ohtoshi R."/>
            <person name="Tomita M."/>
            <person name="Numata K."/>
            <person name="Arakawa K."/>
        </authorList>
    </citation>
    <scope>NUCLEOTIDE SEQUENCE [LARGE SCALE GENOMIC DNA]</scope>
</reference>
<dbReference type="Proteomes" id="UP000299102">
    <property type="component" value="Unassembled WGS sequence"/>
</dbReference>
<evidence type="ECO:0000313" key="2">
    <source>
        <dbReference type="Proteomes" id="UP000299102"/>
    </source>
</evidence>
<organism evidence="1 2">
    <name type="scientific">Eumeta variegata</name>
    <name type="common">Bagworm moth</name>
    <name type="synonym">Eumeta japonica</name>
    <dbReference type="NCBI Taxonomy" id="151549"/>
    <lineage>
        <taxon>Eukaryota</taxon>
        <taxon>Metazoa</taxon>
        <taxon>Ecdysozoa</taxon>
        <taxon>Arthropoda</taxon>
        <taxon>Hexapoda</taxon>
        <taxon>Insecta</taxon>
        <taxon>Pterygota</taxon>
        <taxon>Neoptera</taxon>
        <taxon>Endopterygota</taxon>
        <taxon>Lepidoptera</taxon>
        <taxon>Glossata</taxon>
        <taxon>Ditrysia</taxon>
        <taxon>Tineoidea</taxon>
        <taxon>Psychidae</taxon>
        <taxon>Oiketicinae</taxon>
        <taxon>Eumeta</taxon>
    </lineage>
</organism>
<evidence type="ECO:0000313" key="1">
    <source>
        <dbReference type="EMBL" id="GBP24549.1"/>
    </source>
</evidence>
<accession>A0A4C1UDY5</accession>
<sequence>MCPEYLYVYAPWTGLENKFAKFVKFVRELDLQTSRPRCPGARAAVLYWHYCVIPRSANKFHSANNALSHPGYECGNRRGPYSYNGLPPLKSRRPRYYHIKTIRLSGRLERLSPGGALNIFIGADRRPLRARSPRPGPRECPFAYVLEPRKTRLPRQRRNLLPVVSRNGRYVVPYT</sequence>
<gene>
    <name evidence="1" type="ORF">EVAR_79457_1</name>
</gene>
<dbReference type="EMBL" id="BGZK01000163">
    <property type="protein sequence ID" value="GBP24549.1"/>
    <property type="molecule type" value="Genomic_DNA"/>
</dbReference>
<protein>
    <submittedName>
        <fullName evidence="1">Uncharacterized protein</fullName>
    </submittedName>
</protein>
<proteinExistence type="predicted"/>
<dbReference type="AlphaFoldDB" id="A0A4C1UDY5"/>
<keyword evidence="2" id="KW-1185">Reference proteome</keyword>